<comment type="caution">
    <text evidence="1">The sequence shown here is derived from an EMBL/GenBank/DDBJ whole genome shotgun (WGS) entry which is preliminary data.</text>
</comment>
<dbReference type="Proteomes" id="UP001460270">
    <property type="component" value="Unassembled WGS sequence"/>
</dbReference>
<dbReference type="AlphaFoldDB" id="A0AAW0MLG8"/>
<organism evidence="1 2">
    <name type="scientific">Mugilogobius chulae</name>
    <name type="common">yellowstripe goby</name>
    <dbReference type="NCBI Taxonomy" id="88201"/>
    <lineage>
        <taxon>Eukaryota</taxon>
        <taxon>Metazoa</taxon>
        <taxon>Chordata</taxon>
        <taxon>Craniata</taxon>
        <taxon>Vertebrata</taxon>
        <taxon>Euteleostomi</taxon>
        <taxon>Actinopterygii</taxon>
        <taxon>Neopterygii</taxon>
        <taxon>Teleostei</taxon>
        <taxon>Neoteleostei</taxon>
        <taxon>Acanthomorphata</taxon>
        <taxon>Gobiaria</taxon>
        <taxon>Gobiiformes</taxon>
        <taxon>Gobioidei</taxon>
        <taxon>Gobiidae</taxon>
        <taxon>Gobionellinae</taxon>
        <taxon>Mugilogobius</taxon>
    </lineage>
</organism>
<reference evidence="2" key="1">
    <citation type="submission" date="2024-04" db="EMBL/GenBank/DDBJ databases">
        <title>Salinicola lusitanus LLJ914,a marine bacterium isolated from the Okinawa Trough.</title>
        <authorList>
            <person name="Li J."/>
        </authorList>
    </citation>
    <scope>NUCLEOTIDE SEQUENCE [LARGE SCALE GENOMIC DNA]</scope>
</reference>
<gene>
    <name evidence="1" type="ORF">WMY93_030021</name>
</gene>
<sequence length="149" mass="16678">METFLGQDRDKSRIAVLKTRVVLKTPRLWLDFRVVDTGKAEETLHYGEIDFSKLNPKEVSKAEQEKTVYSSVQVSKTENADTQPTEKLDKLYENILPFENMFVHILLNLLLSSGADAACTVPNNLQSTTPSPMEALSGSCLFIPCTINL</sequence>
<evidence type="ECO:0000313" key="1">
    <source>
        <dbReference type="EMBL" id="KAK7881612.1"/>
    </source>
</evidence>
<keyword evidence="2" id="KW-1185">Reference proteome</keyword>
<protein>
    <submittedName>
        <fullName evidence="1">Uncharacterized protein</fullName>
    </submittedName>
</protein>
<accession>A0AAW0MLG8</accession>
<proteinExistence type="predicted"/>
<name>A0AAW0MLG8_9GOBI</name>
<evidence type="ECO:0000313" key="2">
    <source>
        <dbReference type="Proteomes" id="UP001460270"/>
    </source>
</evidence>
<dbReference type="EMBL" id="JBBPFD010000022">
    <property type="protein sequence ID" value="KAK7881612.1"/>
    <property type="molecule type" value="Genomic_DNA"/>
</dbReference>